<dbReference type="GO" id="GO:0003677">
    <property type="term" value="F:DNA binding"/>
    <property type="evidence" value="ECO:0007669"/>
    <property type="project" value="InterPro"/>
</dbReference>
<feature type="domain" description="MCM C-terminal AAA(+) ATPase" evidence="4">
    <location>
        <begin position="283"/>
        <end position="382"/>
    </location>
</feature>
<dbReference type="EMBL" id="JYNZ01000003">
    <property type="protein sequence ID" value="KXK26950.1"/>
    <property type="molecule type" value="Genomic_DNA"/>
</dbReference>
<dbReference type="InterPro" id="IPR020568">
    <property type="entry name" value="Ribosomal_Su5_D2-typ_SF"/>
</dbReference>
<dbReference type="SUPFAM" id="SSF52540">
    <property type="entry name" value="P-loop containing nucleoside triphosphate hydrolases"/>
    <property type="match status" value="1"/>
</dbReference>
<dbReference type="Proteomes" id="UP000070457">
    <property type="component" value="Unassembled WGS sequence"/>
</dbReference>
<dbReference type="GO" id="GO:0005524">
    <property type="term" value="F:ATP binding"/>
    <property type="evidence" value="ECO:0007669"/>
    <property type="project" value="UniProtKB-KW"/>
</dbReference>
<dbReference type="AlphaFoldDB" id="A0A136LZ66"/>
<dbReference type="InterPro" id="IPR004482">
    <property type="entry name" value="Mg_chelat-rel"/>
</dbReference>
<dbReference type="PATRIC" id="fig|1617426.3.peg.959"/>
<dbReference type="InterPro" id="IPR045006">
    <property type="entry name" value="CHLI-like"/>
</dbReference>
<gene>
    <name evidence="5" type="primary">comM</name>
    <name evidence="5" type="ORF">TR69_WS6001000974</name>
</gene>
<comment type="caution">
    <text evidence="5">The sequence shown here is derived from an EMBL/GenBank/DDBJ whole genome shotgun (WGS) entry which is preliminary data.</text>
</comment>
<evidence type="ECO:0000256" key="1">
    <source>
        <dbReference type="ARBA" id="ARBA00006354"/>
    </source>
</evidence>
<dbReference type="PANTHER" id="PTHR32039:SF7">
    <property type="entry name" value="COMPETENCE PROTEIN COMM"/>
    <property type="match status" value="1"/>
</dbReference>
<protein>
    <submittedName>
        <fullName evidence="5">Competence protein ComM</fullName>
    </submittedName>
</protein>
<proteinExistence type="inferred from homology"/>
<dbReference type="PROSITE" id="PS50051">
    <property type="entry name" value="MCM_2"/>
    <property type="match status" value="1"/>
</dbReference>
<dbReference type="Gene3D" id="3.40.50.300">
    <property type="entry name" value="P-loop containing nucleotide triphosphate hydrolases"/>
    <property type="match status" value="1"/>
</dbReference>
<comment type="similarity">
    <text evidence="1">Belongs to the Mg-chelatase subunits D/I family. ComM subfamily.</text>
</comment>
<keyword evidence="2" id="KW-0547">Nucleotide-binding</keyword>
<dbReference type="PRINTS" id="PR00830">
    <property type="entry name" value="ENDOLAPTASE"/>
</dbReference>
<reference evidence="5 6" key="1">
    <citation type="submission" date="2015-02" db="EMBL/GenBank/DDBJ databases">
        <title>Improved understanding of the partial-nitritation anammox process through 23 genomes representing the majority of the microbial community.</title>
        <authorList>
            <person name="Speth D.R."/>
            <person name="In T Zandt M."/>
            <person name="Guerrero Cruz S."/>
            <person name="Jetten M.S."/>
            <person name="Dutilh B.E."/>
        </authorList>
    </citation>
    <scope>NUCLEOTIDE SEQUENCE [LARGE SCALE GENOMIC DNA]</scope>
    <source>
        <strain evidence="5">OLB20</strain>
    </source>
</reference>
<dbReference type="NCBIfam" id="TIGR00368">
    <property type="entry name" value="YifB family Mg chelatase-like AAA ATPase"/>
    <property type="match status" value="1"/>
</dbReference>
<name>A0A136LZ66_9BACT</name>
<evidence type="ECO:0000313" key="5">
    <source>
        <dbReference type="EMBL" id="KXK26950.1"/>
    </source>
</evidence>
<accession>A0A136LZ66</accession>
<dbReference type="InterPro" id="IPR003593">
    <property type="entry name" value="AAA+_ATPase"/>
</dbReference>
<dbReference type="SMART" id="SM00382">
    <property type="entry name" value="AAA"/>
    <property type="match status" value="1"/>
</dbReference>
<evidence type="ECO:0000313" key="6">
    <source>
        <dbReference type="Proteomes" id="UP000070457"/>
    </source>
</evidence>
<dbReference type="Pfam" id="PF13541">
    <property type="entry name" value="ChlI"/>
    <property type="match status" value="1"/>
</dbReference>
<dbReference type="InterPro" id="IPR025158">
    <property type="entry name" value="Mg_chelat-rel_C"/>
</dbReference>
<dbReference type="PANTHER" id="PTHR32039">
    <property type="entry name" value="MAGNESIUM-CHELATASE SUBUNIT CHLI"/>
    <property type="match status" value="1"/>
</dbReference>
<dbReference type="Pfam" id="PF13335">
    <property type="entry name" value="Mg_chelatase_C"/>
    <property type="match status" value="1"/>
</dbReference>
<dbReference type="InterPro" id="IPR001208">
    <property type="entry name" value="MCM_dom"/>
</dbReference>
<dbReference type="Gene3D" id="3.30.230.10">
    <property type="match status" value="1"/>
</dbReference>
<dbReference type="Pfam" id="PF01078">
    <property type="entry name" value="Mg_chelatase"/>
    <property type="match status" value="1"/>
</dbReference>
<evidence type="ECO:0000256" key="2">
    <source>
        <dbReference type="ARBA" id="ARBA00022741"/>
    </source>
</evidence>
<organism evidence="5 6">
    <name type="scientific">candidate division WS6 bacterium OLB20</name>
    <dbReference type="NCBI Taxonomy" id="1617426"/>
    <lineage>
        <taxon>Bacteria</taxon>
        <taxon>Candidatus Dojkabacteria</taxon>
    </lineage>
</organism>
<evidence type="ECO:0000259" key="4">
    <source>
        <dbReference type="PROSITE" id="PS50051"/>
    </source>
</evidence>
<sequence length="487" mass="52173">MHASVYTVALEGLQGHIIEVEVFIASGLPRIEIVGMAGRAVQESKERINAAIRSSGFEFPLKRIIVNLAPADLVKSGPGYDLPIAVAILSATGQIQPPDDNTVYWGELSLEGQLRPVNGVLAIATAAKRAQFSRIVVPDKNARDAGIVAGITVSSLETLAGVEDPVAVKAKIVTTGAAVNTPDFAEIRGQGTAKRALEIAAAGMHNILLSGTPGAGKTFMAHALAGILPAMDFEEQLEVTTIHSVAGISRAGDGIMNVRPFRSPHHTCSHVALIGGGSIPRPGEVTLAHRGVLFLDEFTEFDGRSLESLRQPLQDRTVTIARAAGSITYPADFLLVAAMNPCKCGYLGDPVRDCVCTPFDLERYTRRLSGPLLDRIDLQVFVPRLTAGEMRSSSDAEKTSAIRKRVELARQFSRDRAIPLDAALEAVLGVEDNARRFLVDAVDKLSLSQRSYFSMLRVGRTIADLAASVSVKQEHLEEALAFRKTAT</sequence>
<dbReference type="SUPFAM" id="SSF54211">
    <property type="entry name" value="Ribosomal protein S5 domain 2-like"/>
    <property type="match status" value="1"/>
</dbReference>
<evidence type="ECO:0000256" key="3">
    <source>
        <dbReference type="ARBA" id="ARBA00022840"/>
    </source>
</evidence>
<dbReference type="InterPro" id="IPR000523">
    <property type="entry name" value="Mg_chelatse_chII-like_cat_dom"/>
</dbReference>
<keyword evidence="3" id="KW-0067">ATP-binding</keyword>
<dbReference type="InterPro" id="IPR014721">
    <property type="entry name" value="Ribsml_uS5_D2-typ_fold_subgr"/>
</dbReference>
<dbReference type="STRING" id="1617426.TR69_WS6001000974"/>
<dbReference type="InterPro" id="IPR027417">
    <property type="entry name" value="P-loop_NTPase"/>
</dbReference>